<evidence type="ECO:0000313" key="2">
    <source>
        <dbReference type="Proteomes" id="UP000075288"/>
    </source>
</evidence>
<accession>A0A150K785</accession>
<evidence type="ECO:0000313" key="1">
    <source>
        <dbReference type="EMBL" id="KYC65413.1"/>
    </source>
</evidence>
<proteinExistence type="predicted"/>
<sequence>MDINCFEALHTLNHISGVFVQTSNFFHYRNALIDFFDTFFNQKNFCSSVFAFVQIY</sequence>
<reference evidence="1 2" key="1">
    <citation type="submission" date="2016-01" db="EMBL/GenBank/DDBJ databases">
        <title>Genome Sequences of Twelve Sporeforming Bacillus Species Isolated from Foods.</title>
        <authorList>
            <person name="Berendsen E.M."/>
            <person name="Wells-Bennik M.H."/>
            <person name="Krawcyk A.O."/>
            <person name="De Jong A."/>
            <person name="Holsappel S."/>
            <person name="Eijlander R.T."/>
            <person name="Kuipers O.P."/>
        </authorList>
    </citation>
    <scope>NUCLEOTIDE SEQUENCE [LARGE SCALE GENOMIC DNA]</scope>
    <source>
        <strain evidence="1 2">B4098</strain>
    </source>
</reference>
<organism evidence="1 2">
    <name type="scientific">Heyndrickxia coagulans</name>
    <name type="common">Weizmannia coagulans</name>
    <dbReference type="NCBI Taxonomy" id="1398"/>
    <lineage>
        <taxon>Bacteria</taxon>
        <taxon>Bacillati</taxon>
        <taxon>Bacillota</taxon>
        <taxon>Bacilli</taxon>
        <taxon>Bacillales</taxon>
        <taxon>Bacillaceae</taxon>
        <taxon>Heyndrickxia</taxon>
    </lineage>
</organism>
<dbReference type="PATRIC" id="fig|1398.26.peg.1515"/>
<name>A0A150K785_HEYCO</name>
<gene>
    <name evidence="1" type="ORF">B4098_1675</name>
</gene>
<dbReference type="Proteomes" id="UP000075288">
    <property type="component" value="Unassembled WGS sequence"/>
</dbReference>
<dbReference type="EMBL" id="LQYG01000017">
    <property type="protein sequence ID" value="KYC65413.1"/>
    <property type="molecule type" value="Genomic_DNA"/>
</dbReference>
<dbReference type="AlphaFoldDB" id="A0A150K785"/>
<protein>
    <submittedName>
        <fullName evidence="1">Uncharacterized protein</fullName>
    </submittedName>
</protein>
<comment type="caution">
    <text evidence="1">The sequence shown here is derived from an EMBL/GenBank/DDBJ whole genome shotgun (WGS) entry which is preliminary data.</text>
</comment>